<feature type="domain" description="AAR2 C-terminal" evidence="4">
    <location>
        <begin position="275"/>
        <end position="429"/>
    </location>
</feature>
<feature type="compositionally biased region" description="Acidic residues" evidence="3">
    <location>
        <begin position="447"/>
        <end position="468"/>
    </location>
</feature>
<reference evidence="6" key="1">
    <citation type="submission" date="2023-06" db="EMBL/GenBank/DDBJ databases">
        <title>Genome-scale phylogeny and comparative genomics of the fungal order Sordariales.</title>
        <authorList>
            <consortium name="Lawrence Berkeley National Laboratory"/>
            <person name="Hensen N."/>
            <person name="Bonometti L."/>
            <person name="Westerberg I."/>
            <person name="Brannstrom I.O."/>
            <person name="Guillou S."/>
            <person name="Cros-Aarteil S."/>
            <person name="Calhoun S."/>
            <person name="Haridas S."/>
            <person name="Kuo A."/>
            <person name="Mondo S."/>
            <person name="Pangilinan J."/>
            <person name="Riley R."/>
            <person name="Labutti K."/>
            <person name="Andreopoulos B."/>
            <person name="Lipzen A."/>
            <person name="Chen C."/>
            <person name="Yanf M."/>
            <person name="Daum C."/>
            <person name="Ng V."/>
            <person name="Clum A."/>
            <person name="Steindorff A."/>
            <person name="Ohm R."/>
            <person name="Martin F."/>
            <person name="Silar P."/>
            <person name="Natvig D."/>
            <person name="Lalanne C."/>
            <person name="Gautier V."/>
            <person name="Ament-Velasquez S.L."/>
            <person name="Kruys A."/>
            <person name="Hutchinson M.I."/>
            <person name="Powell A.J."/>
            <person name="Barry K."/>
            <person name="Miller A.N."/>
            <person name="Grigoriev I.V."/>
            <person name="Debuchy R."/>
            <person name="Gladieux P."/>
            <person name="Thoren M.H."/>
            <person name="Johannesson H."/>
        </authorList>
    </citation>
    <scope>NUCLEOTIDE SEQUENCE</scope>
    <source>
        <strain evidence="6">CBS 307.81</strain>
    </source>
</reference>
<evidence type="ECO:0000313" key="6">
    <source>
        <dbReference type="EMBL" id="KAK0670658.1"/>
    </source>
</evidence>
<accession>A0AA39ZGP6</accession>
<name>A0AA39ZGP6_9PEZI</name>
<keyword evidence="7" id="KW-1185">Reference proteome</keyword>
<sequence>MATPFEVTRQVARQRSRDQYDGYDTDIESTTSTTIRKAVKRDLSAEEEPHERTTGDALRILDLPDNFIIGLDLTTITTTTSLQGFQQIPPGAHFLWVQQPGAPFRSGYWFVTKRRRSDFRIQKWDKYNEVLVDPTPEENDAVGRGNFEKLAPYTLDGLTTSKTRPAGSAVADYSFAPTDSLQALWSLDPVFLWTTLTDNITPASLAHVTSQPLSRGFHVDSTTDSFPNLTSEGGIATEVKSDSQFNFFVAPERWVEAKSGSRIESGPGTAGLDEKQMRKVLSDLQFTFLTGTLLSNLACLEKWWDLVLKVVLMSWDLVGAQPKFVGDMITILHAQLYFTEVCLEDENTTASGIGSVGGKEKSKTEAGPNPDRVLYQVKRGSKERLKKALEKYRQEIQTCFGRKSEPEAAEVGKAIEELEGFLFGLGWDLMGWGSVHDKEDGNKGSSSEDEDGNDQDDWNSEDEDDGPVIVELDEEGRQVGLVSFHD</sequence>
<feature type="domain" description="AAR2 N-terminal" evidence="5">
    <location>
        <begin position="57"/>
        <end position="208"/>
    </location>
</feature>
<feature type="region of interest" description="Disordered" evidence="3">
    <location>
        <begin position="1"/>
        <end position="29"/>
    </location>
</feature>
<dbReference type="Pfam" id="PF20981">
    <property type="entry name" value="AAR2_1st"/>
    <property type="match status" value="1"/>
</dbReference>
<dbReference type="InterPro" id="IPR033647">
    <property type="entry name" value="Aar2_N"/>
</dbReference>
<dbReference type="InterPro" id="IPR033648">
    <property type="entry name" value="AAR2_C"/>
</dbReference>
<dbReference type="InterPro" id="IPR038514">
    <property type="entry name" value="AAR2_C_sf"/>
</dbReference>
<feature type="region of interest" description="Disordered" evidence="3">
    <location>
        <begin position="436"/>
        <end position="468"/>
    </location>
</feature>
<gene>
    <name evidence="6" type="ORF">QBC41DRAFT_317498</name>
</gene>
<evidence type="ECO:0000259" key="5">
    <source>
        <dbReference type="Pfam" id="PF20981"/>
    </source>
</evidence>
<dbReference type="CDD" id="cd13777">
    <property type="entry name" value="Aar2_N"/>
    <property type="match status" value="1"/>
</dbReference>
<evidence type="ECO:0000256" key="3">
    <source>
        <dbReference type="SAM" id="MobiDB-lite"/>
    </source>
</evidence>
<evidence type="ECO:0000256" key="2">
    <source>
        <dbReference type="SAM" id="Coils"/>
    </source>
</evidence>
<dbReference type="Gene3D" id="1.25.40.550">
    <property type="entry name" value="Aar2, C-terminal domain-like"/>
    <property type="match status" value="1"/>
</dbReference>
<comment type="caution">
    <text evidence="6">The sequence shown here is derived from an EMBL/GenBank/DDBJ whole genome shotgun (WGS) entry which is preliminary data.</text>
</comment>
<dbReference type="EMBL" id="JAULSY010000029">
    <property type="protein sequence ID" value="KAK0670658.1"/>
    <property type="molecule type" value="Genomic_DNA"/>
</dbReference>
<keyword evidence="2" id="KW-0175">Coiled coil</keyword>
<evidence type="ECO:0000313" key="7">
    <source>
        <dbReference type="Proteomes" id="UP001174997"/>
    </source>
</evidence>
<evidence type="ECO:0000256" key="1">
    <source>
        <dbReference type="ARBA" id="ARBA00006281"/>
    </source>
</evidence>
<feature type="coiled-coil region" evidence="2">
    <location>
        <begin position="375"/>
        <end position="402"/>
    </location>
</feature>
<dbReference type="PANTHER" id="PTHR12689">
    <property type="entry name" value="A1 CISTRON SPLICING FACTOR AAR2-RELATED"/>
    <property type="match status" value="1"/>
</dbReference>
<feature type="region of interest" description="Disordered" evidence="3">
    <location>
        <begin position="352"/>
        <end position="373"/>
    </location>
</feature>
<dbReference type="AlphaFoldDB" id="A0AA39ZGP6"/>
<dbReference type="Gene3D" id="2.60.34.20">
    <property type="match status" value="1"/>
</dbReference>
<dbReference type="Pfam" id="PF05282">
    <property type="entry name" value="AAR2"/>
    <property type="match status" value="1"/>
</dbReference>
<dbReference type="PANTHER" id="PTHR12689:SF4">
    <property type="entry name" value="PROTEIN AAR2 HOMOLOG"/>
    <property type="match status" value="1"/>
</dbReference>
<protein>
    <submittedName>
        <fullName evidence="6">AAR2 protein-domain-containing protein</fullName>
    </submittedName>
</protein>
<dbReference type="GO" id="GO:0000244">
    <property type="term" value="P:spliceosomal tri-snRNP complex assembly"/>
    <property type="evidence" value="ECO:0007669"/>
    <property type="project" value="TreeGrafter"/>
</dbReference>
<dbReference type="InterPro" id="IPR038516">
    <property type="entry name" value="AAR2_N_sf"/>
</dbReference>
<dbReference type="Proteomes" id="UP001174997">
    <property type="component" value="Unassembled WGS sequence"/>
</dbReference>
<proteinExistence type="inferred from homology"/>
<organism evidence="6 7">
    <name type="scientific">Cercophora samala</name>
    <dbReference type="NCBI Taxonomy" id="330535"/>
    <lineage>
        <taxon>Eukaryota</taxon>
        <taxon>Fungi</taxon>
        <taxon>Dikarya</taxon>
        <taxon>Ascomycota</taxon>
        <taxon>Pezizomycotina</taxon>
        <taxon>Sordariomycetes</taxon>
        <taxon>Sordariomycetidae</taxon>
        <taxon>Sordariales</taxon>
        <taxon>Lasiosphaeriaceae</taxon>
        <taxon>Cercophora</taxon>
    </lineage>
</organism>
<dbReference type="CDD" id="cd13778">
    <property type="entry name" value="Aar2_C"/>
    <property type="match status" value="1"/>
</dbReference>
<dbReference type="InterPro" id="IPR007946">
    <property type="entry name" value="AAR2"/>
</dbReference>
<comment type="similarity">
    <text evidence="1">Belongs to the AAR2 family.</text>
</comment>
<evidence type="ECO:0000259" key="4">
    <source>
        <dbReference type="Pfam" id="PF05282"/>
    </source>
</evidence>